<accession>A0A173WW68</accession>
<dbReference type="PANTHER" id="PTHR43567">
    <property type="entry name" value="FLAVOREDOXIN-RELATED-RELATED"/>
    <property type="match status" value="1"/>
</dbReference>
<dbReference type="AlphaFoldDB" id="A0A173WW68"/>
<dbReference type="InterPro" id="IPR052174">
    <property type="entry name" value="Flavoredoxin"/>
</dbReference>
<evidence type="ECO:0000313" key="3">
    <source>
        <dbReference type="EMBL" id="CUN43721.1"/>
    </source>
</evidence>
<evidence type="ECO:0000313" key="4">
    <source>
        <dbReference type="EMBL" id="CUO20799.1"/>
    </source>
</evidence>
<evidence type="ECO:0000256" key="1">
    <source>
        <dbReference type="ARBA" id="ARBA00038054"/>
    </source>
</evidence>
<proteinExistence type="inferred from homology"/>
<dbReference type="RefSeq" id="WP_008705608.1">
    <property type="nucleotide sequence ID" value="NZ_CYZA01000013.1"/>
</dbReference>
<evidence type="ECO:0000259" key="2">
    <source>
        <dbReference type="Pfam" id="PF01613"/>
    </source>
</evidence>
<protein>
    <submittedName>
        <fullName evidence="3">Flavin reductase like domain</fullName>
    </submittedName>
</protein>
<dbReference type="Pfam" id="PF01613">
    <property type="entry name" value="Flavin_Reduct"/>
    <property type="match status" value="1"/>
</dbReference>
<dbReference type="EMBL" id="CYZA01000013">
    <property type="protein sequence ID" value="CUO20799.1"/>
    <property type="molecule type" value="Genomic_DNA"/>
</dbReference>
<organism evidence="3 6">
    <name type="scientific">Blautia obeum</name>
    <dbReference type="NCBI Taxonomy" id="40520"/>
    <lineage>
        <taxon>Bacteria</taxon>
        <taxon>Bacillati</taxon>
        <taxon>Bacillota</taxon>
        <taxon>Clostridia</taxon>
        <taxon>Lachnospirales</taxon>
        <taxon>Lachnospiraceae</taxon>
        <taxon>Blautia</taxon>
    </lineage>
</organism>
<sequence>MSFREVKAEELTMNPFTKIGKEWLLITAGNEEKCNTMTASWGAMGVMWGKNAVTVYIRPQRYTKEFVDREDTFTISVLGEKYRKALNYCGKVSGKNADNKIKEAGLTPYFTDGTAGIEEADMIMVCKKMYHDEIKPECFDAGENDGKWYPQKDYHTMYIAEILKVLVRE</sequence>
<evidence type="ECO:0000313" key="5">
    <source>
        <dbReference type="Proteomes" id="UP000095447"/>
    </source>
</evidence>
<comment type="similarity">
    <text evidence="1">Belongs to the flavoredoxin family.</text>
</comment>
<dbReference type="Proteomes" id="UP000095447">
    <property type="component" value="Unassembled WGS sequence"/>
</dbReference>
<feature type="domain" description="Flavin reductase like" evidence="2">
    <location>
        <begin position="24"/>
        <end position="168"/>
    </location>
</feature>
<gene>
    <name evidence="4" type="ORF">ERS852395_02342</name>
    <name evidence="3" type="ORF">ERS852476_00104</name>
</gene>
<dbReference type="InterPro" id="IPR012349">
    <property type="entry name" value="Split_barrel_FMN-bd"/>
</dbReference>
<dbReference type="PANTHER" id="PTHR43567:SF5">
    <property type="entry name" value="HYPOTHETICAL CYTOSOLIC PROTEIN"/>
    <property type="match status" value="1"/>
</dbReference>
<dbReference type="InterPro" id="IPR002563">
    <property type="entry name" value="Flavin_Rdtase-like_dom"/>
</dbReference>
<dbReference type="GO" id="GO:0010181">
    <property type="term" value="F:FMN binding"/>
    <property type="evidence" value="ECO:0007669"/>
    <property type="project" value="InterPro"/>
</dbReference>
<dbReference type="EMBL" id="CYZP01000001">
    <property type="protein sequence ID" value="CUN43721.1"/>
    <property type="molecule type" value="Genomic_DNA"/>
</dbReference>
<dbReference type="GO" id="GO:0016646">
    <property type="term" value="F:oxidoreductase activity, acting on the CH-NH group of donors, NAD or NADP as acceptor"/>
    <property type="evidence" value="ECO:0007669"/>
    <property type="project" value="UniProtKB-ARBA"/>
</dbReference>
<dbReference type="Gene3D" id="2.30.110.10">
    <property type="entry name" value="Electron Transport, Fmn-binding Protein, Chain A"/>
    <property type="match status" value="1"/>
</dbReference>
<reference evidence="5 6" key="1">
    <citation type="submission" date="2015-09" db="EMBL/GenBank/DDBJ databases">
        <authorList>
            <consortium name="Pathogen Informatics"/>
        </authorList>
    </citation>
    <scope>NUCLEOTIDE SEQUENCE [LARGE SCALE GENOMIC DNA]</scope>
    <source>
        <strain evidence="4 5">2789STDY5608838</strain>
        <strain evidence="3 6">2789STDY5834861</strain>
    </source>
</reference>
<evidence type="ECO:0000313" key="6">
    <source>
        <dbReference type="Proteomes" id="UP000095645"/>
    </source>
</evidence>
<dbReference type="SUPFAM" id="SSF50475">
    <property type="entry name" value="FMN-binding split barrel"/>
    <property type="match status" value="1"/>
</dbReference>
<name>A0A173WW68_9FIRM</name>
<dbReference type="Proteomes" id="UP000095645">
    <property type="component" value="Unassembled WGS sequence"/>
</dbReference>